<feature type="domain" description="GIY-YIG" evidence="1">
    <location>
        <begin position="446"/>
        <end position="484"/>
    </location>
</feature>
<dbReference type="SUPFAM" id="SSF56672">
    <property type="entry name" value="DNA/RNA polymerases"/>
    <property type="match status" value="1"/>
</dbReference>
<dbReference type="PROSITE" id="PS50878">
    <property type="entry name" value="RT_POL"/>
    <property type="match status" value="1"/>
</dbReference>
<evidence type="ECO:0000313" key="4">
    <source>
        <dbReference type="RefSeq" id="XP_024871861.1"/>
    </source>
</evidence>
<organism evidence="3 4">
    <name type="scientific">Temnothorax curvispinosus</name>
    <dbReference type="NCBI Taxonomy" id="300111"/>
    <lineage>
        <taxon>Eukaryota</taxon>
        <taxon>Metazoa</taxon>
        <taxon>Ecdysozoa</taxon>
        <taxon>Arthropoda</taxon>
        <taxon>Hexapoda</taxon>
        <taxon>Insecta</taxon>
        <taxon>Pterygota</taxon>
        <taxon>Neoptera</taxon>
        <taxon>Endopterygota</taxon>
        <taxon>Hymenoptera</taxon>
        <taxon>Apocrita</taxon>
        <taxon>Aculeata</taxon>
        <taxon>Formicoidea</taxon>
        <taxon>Formicidae</taxon>
        <taxon>Myrmicinae</taxon>
        <taxon>Temnothorax</taxon>
    </lineage>
</organism>
<dbReference type="GO" id="GO:0071897">
    <property type="term" value="P:DNA biosynthetic process"/>
    <property type="evidence" value="ECO:0007669"/>
    <property type="project" value="UniProtKB-ARBA"/>
</dbReference>
<keyword evidence="3" id="KW-1185">Reference proteome</keyword>
<dbReference type="RefSeq" id="XP_024871861.1">
    <property type="nucleotide sequence ID" value="XM_025016093.1"/>
</dbReference>
<dbReference type="PANTHER" id="PTHR21301:SF10">
    <property type="entry name" value="REVERSE TRANSCRIPTASE DOMAIN-CONTAINING PROTEIN"/>
    <property type="match status" value="1"/>
</dbReference>
<dbReference type="PROSITE" id="PS50164">
    <property type="entry name" value="GIY_YIG"/>
    <property type="match status" value="1"/>
</dbReference>
<evidence type="ECO:0000259" key="1">
    <source>
        <dbReference type="PROSITE" id="PS50164"/>
    </source>
</evidence>
<proteinExistence type="predicted"/>
<dbReference type="InterPro" id="IPR000477">
    <property type="entry name" value="RT_dom"/>
</dbReference>
<accession>A0A6J1PRH1</accession>
<dbReference type="Proteomes" id="UP000504618">
    <property type="component" value="Unplaced"/>
</dbReference>
<feature type="non-terminal residue" evidence="4">
    <location>
        <position position="484"/>
    </location>
</feature>
<sequence>MDQHKKQDLQNPFSRIDKSKWLVNISNKQIPNSVSDFLCLGDKFALPINQFDKKDREISVLETIKNFEVNAHRFPENAVNSVRESLTDSLHRFLVNKNHVDLVDRCILNRYAECKKFLRENHDVFVTKADKGQVTVIMDRDEYLTKMTDLLKDESTYKKLKKDPIRQISLKLNELVRSWRDSGIIEDSDYKRLNCTNGNLPRCYGLPKIHKNGFPLRIIVSALGSPLYNVASFLHSILHHSIRPPKSHIKDSWSFVREIKDIEINTDEVLVSLDVTALFTNIPKELVLRGIEKRWQDISGNTKLNLPQFLHAIELVLGSTSFSFNGDTYEQIFGSPMGSPLSPILADIVMEDLETHCLAMLNFSLSFFRRYVDDVIAVIPKDKIGDVLDAFNNYHPRLKFTHELEGLSEDIRRTVNRCGLDVLYTIPKKMDSIIKRGKDKLDNMKETGVVYKIECNDCNVSYIGQTLRHLETRVKEHLGDIKKE</sequence>
<name>A0A6J1PRH1_9HYME</name>
<feature type="domain" description="Reverse transcriptase" evidence="2">
    <location>
        <begin position="187"/>
        <end position="467"/>
    </location>
</feature>
<dbReference type="PANTHER" id="PTHR21301">
    <property type="entry name" value="REVERSE TRANSCRIPTASE"/>
    <property type="match status" value="1"/>
</dbReference>
<dbReference type="InterPro" id="IPR043502">
    <property type="entry name" value="DNA/RNA_pol_sf"/>
</dbReference>
<protein>
    <submittedName>
        <fullName evidence="4">Uncharacterized protein LOC112454599</fullName>
    </submittedName>
</protein>
<dbReference type="InterPro" id="IPR000305">
    <property type="entry name" value="GIY-YIG_endonuc"/>
</dbReference>
<dbReference type="AlphaFoldDB" id="A0A6J1PRH1"/>
<dbReference type="OrthoDB" id="7551136at2759"/>
<dbReference type="GeneID" id="112454599"/>
<evidence type="ECO:0000259" key="2">
    <source>
        <dbReference type="PROSITE" id="PS50878"/>
    </source>
</evidence>
<dbReference type="Pfam" id="PF00078">
    <property type="entry name" value="RVT_1"/>
    <property type="match status" value="1"/>
</dbReference>
<evidence type="ECO:0000313" key="3">
    <source>
        <dbReference type="Proteomes" id="UP000504618"/>
    </source>
</evidence>
<gene>
    <name evidence="4" type="primary">LOC112454599</name>
</gene>
<reference evidence="4" key="1">
    <citation type="submission" date="2025-08" db="UniProtKB">
        <authorList>
            <consortium name="RefSeq"/>
        </authorList>
    </citation>
    <scope>IDENTIFICATION</scope>
    <source>
        <tissue evidence="4">Whole body</tissue>
    </source>
</reference>